<sequence>MFGCELSARPEPPQPVTPTAISVPASSAVILRDLTFAPHVRVPGLRVEAPPEPEMRVTSHPIS</sequence>
<proteinExistence type="predicted"/>
<accession>A0A4D4J4P5</accession>
<dbReference type="AlphaFoldDB" id="A0A4D4J4P5"/>
<protein>
    <submittedName>
        <fullName evidence="1">Uncharacterized protein</fullName>
    </submittedName>
</protein>
<keyword evidence="2" id="KW-1185">Reference proteome</keyword>
<name>A0A4D4J4P5_9PSEU</name>
<comment type="caution">
    <text evidence="1">The sequence shown here is derived from an EMBL/GenBank/DDBJ whole genome shotgun (WGS) entry which is preliminary data.</text>
</comment>
<evidence type="ECO:0000313" key="1">
    <source>
        <dbReference type="EMBL" id="GDY29599.1"/>
    </source>
</evidence>
<organism evidence="1 2">
    <name type="scientific">Gandjariella thermophila</name>
    <dbReference type="NCBI Taxonomy" id="1931992"/>
    <lineage>
        <taxon>Bacteria</taxon>
        <taxon>Bacillati</taxon>
        <taxon>Actinomycetota</taxon>
        <taxon>Actinomycetes</taxon>
        <taxon>Pseudonocardiales</taxon>
        <taxon>Pseudonocardiaceae</taxon>
        <taxon>Gandjariella</taxon>
    </lineage>
</organism>
<gene>
    <name evidence="1" type="ORF">GTS_12320</name>
</gene>
<dbReference type="Proteomes" id="UP000298860">
    <property type="component" value="Unassembled WGS sequence"/>
</dbReference>
<dbReference type="EMBL" id="BJFL01000004">
    <property type="protein sequence ID" value="GDY29599.1"/>
    <property type="molecule type" value="Genomic_DNA"/>
</dbReference>
<reference evidence="2" key="1">
    <citation type="submission" date="2019-04" db="EMBL/GenBank/DDBJ databases">
        <title>Draft genome sequence of Pseudonocardiaceae bacterium SL3-2-4.</title>
        <authorList>
            <person name="Ningsih F."/>
            <person name="Yokota A."/>
            <person name="Sakai Y."/>
            <person name="Nanatani K."/>
            <person name="Yabe S."/>
            <person name="Oetari A."/>
            <person name="Sjamsuridzal W."/>
        </authorList>
    </citation>
    <scope>NUCLEOTIDE SEQUENCE [LARGE SCALE GENOMIC DNA]</scope>
    <source>
        <strain evidence="2">SL3-2-4</strain>
    </source>
</reference>
<evidence type="ECO:0000313" key="2">
    <source>
        <dbReference type="Proteomes" id="UP000298860"/>
    </source>
</evidence>